<dbReference type="Gene3D" id="1.10.150.50">
    <property type="entry name" value="Transcription Factor, Ets-1"/>
    <property type="match status" value="1"/>
</dbReference>
<reference evidence="2" key="3">
    <citation type="submission" date="2025-09" db="UniProtKB">
        <authorList>
            <consortium name="Ensembl"/>
        </authorList>
    </citation>
    <scope>IDENTIFICATION</scope>
</reference>
<proteinExistence type="predicted"/>
<sequence length="140" mass="16004">SDRSHTQERPAHLWPISLISSNNTQCSVNVKLHNADKPEEPPDKWTDSQVSAWLRSIGVKENYIEEIYKAEVDGQILLSLNKDNLMSKISMKSGPAFLIIQKRNDPLRGTQTRNLKLTTQGHQQRKCHDQDPFLQCLVKS</sequence>
<reference evidence="2" key="1">
    <citation type="submission" date="2020-06" db="EMBL/GenBank/DDBJ databases">
        <authorList>
            <consortium name="Wellcome Sanger Institute Data Sharing"/>
        </authorList>
    </citation>
    <scope>NUCLEOTIDE SEQUENCE [LARGE SCALE GENOMIC DNA]</scope>
</reference>
<dbReference type="PANTHER" id="PTHR16155:SF3">
    <property type="entry name" value="STERILE ALPHA MOTIF DOMAIN-CONTAINING PROTEIN 9-LIKE"/>
    <property type="match status" value="1"/>
</dbReference>
<protein>
    <recommendedName>
        <fullName evidence="1">SAM domain-containing protein</fullName>
    </recommendedName>
</protein>
<dbReference type="PROSITE" id="PS50105">
    <property type="entry name" value="SAM_DOMAIN"/>
    <property type="match status" value="1"/>
</dbReference>
<name>A0A8C5DXT7_GOUWI</name>
<keyword evidence="3" id="KW-1185">Reference proteome</keyword>
<dbReference type="GO" id="GO:0005737">
    <property type="term" value="C:cytoplasm"/>
    <property type="evidence" value="ECO:0007669"/>
    <property type="project" value="TreeGrafter"/>
</dbReference>
<organism evidence="2 3">
    <name type="scientific">Gouania willdenowi</name>
    <name type="common">Blunt-snouted clingfish</name>
    <name type="synonym">Lepadogaster willdenowi</name>
    <dbReference type="NCBI Taxonomy" id="441366"/>
    <lineage>
        <taxon>Eukaryota</taxon>
        <taxon>Metazoa</taxon>
        <taxon>Chordata</taxon>
        <taxon>Craniata</taxon>
        <taxon>Vertebrata</taxon>
        <taxon>Euteleostomi</taxon>
        <taxon>Actinopterygii</taxon>
        <taxon>Neopterygii</taxon>
        <taxon>Teleostei</taxon>
        <taxon>Neoteleostei</taxon>
        <taxon>Acanthomorphata</taxon>
        <taxon>Ovalentaria</taxon>
        <taxon>Blenniimorphae</taxon>
        <taxon>Blenniiformes</taxon>
        <taxon>Gobiesocoidei</taxon>
        <taxon>Gobiesocidae</taxon>
        <taxon>Gobiesocinae</taxon>
        <taxon>Gouania</taxon>
    </lineage>
</organism>
<dbReference type="Pfam" id="PF00536">
    <property type="entry name" value="SAM_1"/>
    <property type="match status" value="1"/>
</dbReference>
<dbReference type="AlphaFoldDB" id="A0A8C5DXT7"/>
<accession>A0A8C5DXT7</accession>
<reference evidence="2" key="2">
    <citation type="submission" date="2025-08" db="UniProtKB">
        <authorList>
            <consortium name="Ensembl"/>
        </authorList>
    </citation>
    <scope>IDENTIFICATION</scope>
</reference>
<dbReference type="SUPFAM" id="SSF47769">
    <property type="entry name" value="SAM/Pointed domain"/>
    <property type="match status" value="1"/>
</dbReference>
<evidence type="ECO:0000313" key="2">
    <source>
        <dbReference type="Ensembl" id="ENSGWIP00000013494.1"/>
    </source>
</evidence>
<evidence type="ECO:0000313" key="3">
    <source>
        <dbReference type="Proteomes" id="UP000694680"/>
    </source>
</evidence>
<dbReference type="InterPro" id="IPR013761">
    <property type="entry name" value="SAM/pointed_sf"/>
</dbReference>
<dbReference type="InterPro" id="IPR001660">
    <property type="entry name" value="SAM"/>
</dbReference>
<feature type="domain" description="SAM" evidence="1">
    <location>
        <begin position="45"/>
        <end position="91"/>
    </location>
</feature>
<dbReference type="SMART" id="SM00454">
    <property type="entry name" value="SAM"/>
    <property type="match status" value="1"/>
</dbReference>
<dbReference type="Proteomes" id="UP000694680">
    <property type="component" value="Chromosome 8"/>
</dbReference>
<dbReference type="PANTHER" id="PTHR16155">
    <property type="entry name" value="DED DOMAIN-CONTAINING PROTEIN"/>
    <property type="match status" value="1"/>
</dbReference>
<evidence type="ECO:0000259" key="1">
    <source>
        <dbReference type="PROSITE" id="PS50105"/>
    </source>
</evidence>
<dbReference type="Ensembl" id="ENSGWIT00000014963.1">
    <property type="protein sequence ID" value="ENSGWIP00000013494.1"/>
    <property type="gene ID" value="ENSGWIG00000007690.1"/>
</dbReference>